<organism evidence="18 19">
    <name type="scientific">Denitratimonas tolerans</name>
    <dbReference type="NCBI Taxonomy" id="1338420"/>
    <lineage>
        <taxon>Bacteria</taxon>
        <taxon>Pseudomonadati</taxon>
        <taxon>Pseudomonadota</taxon>
        <taxon>Gammaproteobacteria</taxon>
        <taxon>Lysobacterales</taxon>
        <taxon>Lysobacteraceae</taxon>
        <taxon>Denitratimonas</taxon>
    </lineage>
</organism>
<dbReference type="AlphaFoldDB" id="A0AAW9R2H3"/>
<dbReference type="InterPro" id="IPR020084">
    <property type="entry name" value="NUDIX_hydrolase_CS"/>
</dbReference>
<dbReference type="Pfam" id="PF14815">
    <property type="entry name" value="NUDIX_4"/>
    <property type="match status" value="1"/>
</dbReference>
<dbReference type="InterPro" id="IPR029119">
    <property type="entry name" value="MutY_C"/>
</dbReference>
<dbReference type="Gene3D" id="3.20.20.70">
    <property type="entry name" value="Aldolase class I"/>
    <property type="match status" value="1"/>
</dbReference>
<evidence type="ECO:0000313" key="19">
    <source>
        <dbReference type="Proteomes" id="UP001364472"/>
    </source>
</evidence>
<evidence type="ECO:0000313" key="18">
    <source>
        <dbReference type="EMBL" id="MEJ1248179.1"/>
    </source>
</evidence>
<gene>
    <name evidence="18" type="ORF">WB794_00585</name>
</gene>
<dbReference type="Proteomes" id="UP001364472">
    <property type="component" value="Unassembled WGS sequence"/>
</dbReference>
<keyword evidence="8" id="KW-0460">Magnesium</keyword>
<keyword evidence="19" id="KW-1185">Reference proteome</keyword>
<evidence type="ECO:0000256" key="10">
    <source>
        <dbReference type="ARBA" id="ARBA00035861"/>
    </source>
</evidence>
<dbReference type="PRINTS" id="PR00502">
    <property type="entry name" value="NUDIXFAMILY"/>
</dbReference>
<evidence type="ECO:0000256" key="16">
    <source>
        <dbReference type="ARBA" id="ARBA00042798"/>
    </source>
</evidence>
<dbReference type="SUPFAM" id="SSF55811">
    <property type="entry name" value="Nudix"/>
    <property type="match status" value="1"/>
</dbReference>
<comment type="cofactor">
    <cofactor evidence="1">
        <name>Mg(2+)</name>
        <dbReference type="ChEBI" id="CHEBI:18420"/>
    </cofactor>
</comment>
<evidence type="ECO:0000256" key="2">
    <source>
        <dbReference type="ARBA" id="ARBA00005582"/>
    </source>
</evidence>
<dbReference type="SUPFAM" id="SSF51391">
    <property type="entry name" value="Thiamin phosphate synthase"/>
    <property type="match status" value="1"/>
</dbReference>
<comment type="catalytic activity">
    <reaction evidence="10">
        <text>8-oxo-dGTP + H2O = 8-oxo-dGMP + diphosphate + H(+)</text>
        <dbReference type="Rhea" id="RHEA:31575"/>
        <dbReference type="ChEBI" id="CHEBI:15377"/>
        <dbReference type="ChEBI" id="CHEBI:15378"/>
        <dbReference type="ChEBI" id="CHEBI:33019"/>
        <dbReference type="ChEBI" id="CHEBI:63224"/>
        <dbReference type="ChEBI" id="CHEBI:77896"/>
        <dbReference type="EC" id="3.6.1.55"/>
    </reaction>
</comment>
<protein>
    <recommendedName>
        <fullName evidence="13">8-oxo-dGTP diphosphatase</fullName>
        <ecNumber evidence="12">3.6.1.55</ecNumber>
    </recommendedName>
    <alternativeName>
        <fullName evidence="16">7,8-dihydro-8-oxoguanine-triphosphatase</fullName>
    </alternativeName>
    <alternativeName>
        <fullName evidence="15">Mutator protein MutT</fullName>
    </alternativeName>
    <alternativeName>
        <fullName evidence="14">dGTP pyrophosphohydrolase</fullName>
    </alternativeName>
</protein>
<evidence type="ECO:0000256" key="13">
    <source>
        <dbReference type="ARBA" id="ARBA00040794"/>
    </source>
</evidence>
<evidence type="ECO:0000256" key="4">
    <source>
        <dbReference type="ARBA" id="ARBA00022705"/>
    </source>
</evidence>
<reference evidence="18 19" key="1">
    <citation type="journal article" date="2016" name="Antonie Van Leeuwenhoek">
        <title>Denitratimonas tolerans gen. nov., sp. nov., a denitrifying bacterium isolated from a bioreactor for tannery wastewater treatment.</title>
        <authorList>
            <person name="Han S.I."/>
            <person name="Kim J.O."/>
            <person name="Lee Y.R."/>
            <person name="Ekpeghere K.I."/>
            <person name="Koh S.C."/>
            <person name="Whang K.S."/>
        </authorList>
    </citation>
    <scope>NUCLEOTIDE SEQUENCE [LARGE SCALE GENOMIC DNA]</scope>
    <source>
        <strain evidence="18 19">KACC 17565</strain>
    </source>
</reference>
<dbReference type="InterPro" id="IPR013785">
    <property type="entry name" value="Aldolase_TIM"/>
</dbReference>
<evidence type="ECO:0000256" key="12">
    <source>
        <dbReference type="ARBA" id="ARBA00038905"/>
    </source>
</evidence>
<dbReference type="EC" id="3.6.1.55" evidence="12"/>
<evidence type="ECO:0000256" key="1">
    <source>
        <dbReference type="ARBA" id="ARBA00001946"/>
    </source>
</evidence>
<dbReference type="PANTHER" id="PTHR47707:SF1">
    <property type="entry name" value="NUDIX HYDROLASE FAMILY PROTEIN"/>
    <property type="match status" value="1"/>
</dbReference>
<dbReference type="InterPro" id="IPR036206">
    <property type="entry name" value="ThiamineP_synth_sf"/>
</dbReference>
<dbReference type="GO" id="GO:0035539">
    <property type="term" value="F:8-oxo-7,8-dihydrodeoxyguanosine triphosphate pyrophosphatase activity"/>
    <property type="evidence" value="ECO:0007669"/>
    <property type="project" value="UniProtKB-EC"/>
</dbReference>
<dbReference type="RefSeq" id="WP_337333891.1">
    <property type="nucleotide sequence ID" value="NZ_JBBDHC010000001.1"/>
</dbReference>
<proteinExistence type="inferred from homology"/>
<keyword evidence="3" id="KW-0515">Mutator protein</keyword>
<evidence type="ECO:0000256" key="8">
    <source>
        <dbReference type="ARBA" id="ARBA00022842"/>
    </source>
</evidence>
<dbReference type="GO" id="GO:0044715">
    <property type="term" value="F:8-oxo-dGDP phosphatase activity"/>
    <property type="evidence" value="ECO:0007669"/>
    <property type="project" value="TreeGrafter"/>
</dbReference>
<dbReference type="InterPro" id="IPR015797">
    <property type="entry name" value="NUDIX_hydrolase-like_dom_sf"/>
</dbReference>
<dbReference type="Gene3D" id="3.90.79.10">
    <property type="entry name" value="Nucleoside Triphosphate Pyrophosphohydrolase"/>
    <property type="match status" value="1"/>
</dbReference>
<evidence type="ECO:0000259" key="17">
    <source>
        <dbReference type="PROSITE" id="PS51462"/>
    </source>
</evidence>
<dbReference type="GO" id="GO:0044716">
    <property type="term" value="F:8-oxo-GDP phosphatase activity"/>
    <property type="evidence" value="ECO:0007669"/>
    <property type="project" value="TreeGrafter"/>
</dbReference>
<comment type="catalytic activity">
    <reaction evidence="11">
        <text>8-oxo-GTP + H2O = 8-oxo-GMP + diphosphate + H(+)</text>
        <dbReference type="Rhea" id="RHEA:67616"/>
        <dbReference type="ChEBI" id="CHEBI:15377"/>
        <dbReference type="ChEBI" id="CHEBI:15378"/>
        <dbReference type="ChEBI" id="CHEBI:33019"/>
        <dbReference type="ChEBI" id="CHEBI:143553"/>
        <dbReference type="ChEBI" id="CHEBI:145694"/>
    </reaction>
</comment>
<sequence length="325" mass="34160">MNHSPFSTPDSRPPIHVVAGVLSDARGRILLARREGERELAGLWEFPGGKVEKGEIAREALARELAEEIGVEVEPAAMRPLIAVPHRMASGKRIVLDVHRIARFKGRARGLESQALAWVQPERLADYSMPGADRPVVAALREPEFCVVTSSRNAAGEALFTQLEQALAGDARRVIVRGPVRELESVADALASLAVRLGASILFESDALGLDAAMVLARRPGLGAHLAAGDLDRVAASPAAGGLLLSATGDSALALARAQEAGVGFALVELSTPRDARHEAASRLARFAALRESVTIPLYLAAGQADDLQAARAHGAQGLVVPLPG</sequence>
<dbReference type="InterPro" id="IPR020476">
    <property type="entry name" value="Nudix_hydrolase"/>
</dbReference>
<keyword evidence="7" id="KW-0378">Hydrolase</keyword>
<dbReference type="PROSITE" id="PS00893">
    <property type="entry name" value="NUDIX_BOX"/>
    <property type="match status" value="1"/>
</dbReference>
<dbReference type="GO" id="GO:0006281">
    <property type="term" value="P:DNA repair"/>
    <property type="evidence" value="ECO:0007669"/>
    <property type="project" value="UniProtKB-KW"/>
</dbReference>
<keyword evidence="5" id="KW-0479">Metal-binding</keyword>
<feature type="domain" description="Nudix hydrolase" evidence="17">
    <location>
        <begin position="13"/>
        <end position="142"/>
    </location>
</feature>
<keyword evidence="9" id="KW-0234">DNA repair</keyword>
<comment type="similarity">
    <text evidence="2">Belongs to the Nudix hydrolase family.</text>
</comment>
<evidence type="ECO:0000256" key="3">
    <source>
        <dbReference type="ARBA" id="ARBA00022457"/>
    </source>
</evidence>
<comment type="caution">
    <text evidence="18">The sequence shown here is derived from an EMBL/GenBank/DDBJ whole genome shotgun (WGS) entry which is preliminary data.</text>
</comment>
<evidence type="ECO:0000256" key="9">
    <source>
        <dbReference type="ARBA" id="ARBA00023204"/>
    </source>
</evidence>
<dbReference type="PROSITE" id="PS51462">
    <property type="entry name" value="NUDIX"/>
    <property type="match status" value="1"/>
</dbReference>
<evidence type="ECO:0000256" key="11">
    <source>
        <dbReference type="ARBA" id="ARBA00036904"/>
    </source>
</evidence>
<dbReference type="InterPro" id="IPR047127">
    <property type="entry name" value="MutT-like"/>
</dbReference>
<dbReference type="GO" id="GO:0046872">
    <property type="term" value="F:metal ion binding"/>
    <property type="evidence" value="ECO:0007669"/>
    <property type="project" value="UniProtKB-KW"/>
</dbReference>
<evidence type="ECO:0000256" key="5">
    <source>
        <dbReference type="ARBA" id="ARBA00022723"/>
    </source>
</evidence>
<keyword evidence="4" id="KW-0235">DNA replication</keyword>
<dbReference type="EMBL" id="JBBDHC010000001">
    <property type="protein sequence ID" value="MEJ1248179.1"/>
    <property type="molecule type" value="Genomic_DNA"/>
</dbReference>
<evidence type="ECO:0000256" key="15">
    <source>
        <dbReference type="ARBA" id="ARBA00041979"/>
    </source>
</evidence>
<evidence type="ECO:0000256" key="14">
    <source>
        <dbReference type="ARBA" id="ARBA00041592"/>
    </source>
</evidence>
<name>A0AAW9R2H3_9GAMM</name>
<accession>A0AAW9R2H3</accession>
<dbReference type="InterPro" id="IPR000086">
    <property type="entry name" value="NUDIX_hydrolase_dom"/>
</dbReference>
<evidence type="ECO:0000256" key="6">
    <source>
        <dbReference type="ARBA" id="ARBA00022763"/>
    </source>
</evidence>
<dbReference type="GO" id="GO:0008413">
    <property type="term" value="F:8-oxo-7,8-dihydroguanosine triphosphate pyrophosphatase activity"/>
    <property type="evidence" value="ECO:0007669"/>
    <property type="project" value="TreeGrafter"/>
</dbReference>
<dbReference type="CDD" id="cd03425">
    <property type="entry name" value="NUDIX_MutT_NudA_like"/>
    <property type="match status" value="1"/>
</dbReference>
<evidence type="ECO:0000256" key="7">
    <source>
        <dbReference type="ARBA" id="ARBA00022801"/>
    </source>
</evidence>
<dbReference type="PANTHER" id="PTHR47707">
    <property type="entry name" value="8-OXO-DGTP DIPHOSPHATASE"/>
    <property type="match status" value="1"/>
</dbReference>
<dbReference type="GO" id="GO:0006260">
    <property type="term" value="P:DNA replication"/>
    <property type="evidence" value="ECO:0007669"/>
    <property type="project" value="UniProtKB-KW"/>
</dbReference>
<keyword evidence="6" id="KW-0227">DNA damage</keyword>